<organism evidence="2 3">
    <name type="scientific">Collybiopsis luxurians FD-317 M1</name>
    <dbReference type="NCBI Taxonomy" id="944289"/>
    <lineage>
        <taxon>Eukaryota</taxon>
        <taxon>Fungi</taxon>
        <taxon>Dikarya</taxon>
        <taxon>Basidiomycota</taxon>
        <taxon>Agaricomycotina</taxon>
        <taxon>Agaricomycetes</taxon>
        <taxon>Agaricomycetidae</taxon>
        <taxon>Agaricales</taxon>
        <taxon>Marasmiineae</taxon>
        <taxon>Omphalotaceae</taxon>
        <taxon>Collybiopsis</taxon>
        <taxon>Collybiopsis luxurians</taxon>
    </lineage>
</organism>
<reference evidence="2 3" key="1">
    <citation type="submission" date="2014-04" db="EMBL/GenBank/DDBJ databases">
        <title>Evolutionary Origins and Diversification of the Mycorrhizal Mutualists.</title>
        <authorList>
            <consortium name="DOE Joint Genome Institute"/>
            <consortium name="Mycorrhizal Genomics Consortium"/>
            <person name="Kohler A."/>
            <person name="Kuo A."/>
            <person name="Nagy L.G."/>
            <person name="Floudas D."/>
            <person name="Copeland A."/>
            <person name="Barry K.W."/>
            <person name="Cichocki N."/>
            <person name="Veneault-Fourrey C."/>
            <person name="LaButti K."/>
            <person name="Lindquist E.A."/>
            <person name="Lipzen A."/>
            <person name="Lundell T."/>
            <person name="Morin E."/>
            <person name="Murat C."/>
            <person name="Riley R."/>
            <person name="Ohm R."/>
            <person name="Sun H."/>
            <person name="Tunlid A."/>
            <person name="Henrissat B."/>
            <person name="Grigoriev I.V."/>
            <person name="Hibbett D.S."/>
            <person name="Martin F."/>
        </authorList>
    </citation>
    <scope>NUCLEOTIDE SEQUENCE [LARGE SCALE GENOMIC DNA]</scope>
    <source>
        <strain evidence="2 3">FD-317 M1</strain>
    </source>
</reference>
<dbReference type="OrthoDB" id="2884172at2759"/>
<feature type="transmembrane region" description="Helical" evidence="1">
    <location>
        <begin position="216"/>
        <end position="243"/>
    </location>
</feature>
<dbReference type="AlphaFoldDB" id="A0A0D0B5V7"/>
<protein>
    <submittedName>
        <fullName evidence="2">Uncharacterized protein</fullName>
    </submittedName>
</protein>
<evidence type="ECO:0000313" key="2">
    <source>
        <dbReference type="EMBL" id="KIK58760.1"/>
    </source>
</evidence>
<keyword evidence="3" id="KW-1185">Reference proteome</keyword>
<evidence type="ECO:0000256" key="1">
    <source>
        <dbReference type="SAM" id="Phobius"/>
    </source>
</evidence>
<keyword evidence="1" id="KW-0812">Transmembrane</keyword>
<feature type="transmembrane region" description="Helical" evidence="1">
    <location>
        <begin position="107"/>
        <end position="127"/>
    </location>
</feature>
<feature type="transmembrane region" description="Helical" evidence="1">
    <location>
        <begin position="56"/>
        <end position="80"/>
    </location>
</feature>
<feature type="transmembrane region" description="Helical" evidence="1">
    <location>
        <begin position="20"/>
        <end position="44"/>
    </location>
</feature>
<feature type="transmembrane region" description="Helical" evidence="1">
    <location>
        <begin position="134"/>
        <end position="153"/>
    </location>
</feature>
<evidence type="ECO:0000313" key="3">
    <source>
        <dbReference type="Proteomes" id="UP000053593"/>
    </source>
</evidence>
<dbReference type="HOGENOM" id="CLU_071641_0_0_1"/>
<name>A0A0D0B5V7_9AGAR</name>
<accession>A0A0D0B5V7</accession>
<sequence length="312" mass="34027">MTTELQEELFNAGVDWTIDVMNLIIISWGFGALVLMTFIALQILSKKSRRRSRDALIICCIMMLLCLTASFLYFSVAILLDLSKVIGKITDEAAIVQETNWDCLNEVAGTLAILIGDSIVVWRAWVFLPERSNLKVILTVAMMANIGLNIADIVESITEGLNISQGVILPLDWISAIASFTINLFVTIFIAWKWRGHQQSWAAVSPGRGNTSVHKILLLLIESGAIFCAAQCSSIVFAMILNYAPSNLDSNGLLYGYHFLASLSIVAPALYPAAVIILVNTNNSPVVESIHFEEMTQPGSINANSNVATSTG</sequence>
<feature type="transmembrane region" description="Helical" evidence="1">
    <location>
        <begin position="173"/>
        <end position="195"/>
    </location>
</feature>
<keyword evidence="1" id="KW-1133">Transmembrane helix</keyword>
<proteinExistence type="predicted"/>
<dbReference type="EMBL" id="KN834783">
    <property type="protein sequence ID" value="KIK58760.1"/>
    <property type="molecule type" value="Genomic_DNA"/>
</dbReference>
<feature type="transmembrane region" description="Helical" evidence="1">
    <location>
        <begin position="255"/>
        <end position="279"/>
    </location>
</feature>
<gene>
    <name evidence="2" type="ORF">GYMLUDRAFT_245847</name>
</gene>
<keyword evidence="1" id="KW-0472">Membrane</keyword>
<dbReference type="Proteomes" id="UP000053593">
    <property type="component" value="Unassembled WGS sequence"/>
</dbReference>